<dbReference type="Proteomes" id="UP000031843">
    <property type="component" value="Chromosome main"/>
</dbReference>
<accession>A0A0C4YL39</accession>
<dbReference type="Gene3D" id="1.10.760.10">
    <property type="entry name" value="Cytochrome c-like domain"/>
    <property type="match status" value="1"/>
</dbReference>
<protein>
    <submittedName>
        <fullName evidence="9">Cytochrome c subunit of flavocytochrome c sulfide dehydrogenase</fullName>
    </submittedName>
</protein>
<keyword evidence="3 6" id="KW-0479">Metal-binding</keyword>
<evidence type="ECO:0000259" key="8">
    <source>
        <dbReference type="PROSITE" id="PS51007"/>
    </source>
</evidence>
<feature type="chain" id="PRO_5002181807" evidence="7">
    <location>
        <begin position="29"/>
        <end position="112"/>
    </location>
</feature>
<keyword evidence="4" id="KW-0249">Electron transport</keyword>
<dbReference type="InterPro" id="IPR009056">
    <property type="entry name" value="Cyt_c-like_dom"/>
</dbReference>
<dbReference type="AlphaFoldDB" id="A0A0C4YL39"/>
<dbReference type="EMBL" id="CP010536">
    <property type="protein sequence ID" value="AJG21356.1"/>
    <property type="molecule type" value="Genomic_DNA"/>
</dbReference>
<name>A0A0C4YL39_9BURK</name>
<organism evidence="9 10">
    <name type="scientific">Cupriavidus basilensis</name>
    <dbReference type="NCBI Taxonomy" id="68895"/>
    <lineage>
        <taxon>Bacteria</taxon>
        <taxon>Pseudomonadati</taxon>
        <taxon>Pseudomonadota</taxon>
        <taxon>Betaproteobacteria</taxon>
        <taxon>Burkholderiales</taxon>
        <taxon>Burkholderiaceae</taxon>
        <taxon>Cupriavidus</taxon>
    </lineage>
</organism>
<dbReference type="PANTHER" id="PTHR33751">
    <property type="entry name" value="CBB3-TYPE CYTOCHROME C OXIDASE SUBUNIT FIXP"/>
    <property type="match status" value="1"/>
</dbReference>
<keyword evidence="2 6" id="KW-0349">Heme</keyword>
<dbReference type="InterPro" id="IPR036909">
    <property type="entry name" value="Cyt_c-like_dom_sf"/>
</dbReference>
<dbReference type="PANTHER" id="PTHR33751:SF9">
    <property type="entry name" value="CYTOCHROME C4"/>
    <property type="match status" value="1"/>
</dbReference>
<evidence type="ECO:0000256" key="7">
    <source>
        <dbReference type="SAM" id="SignalP"/>
    </source>
</evidence>
<reference evidence="9 10" key="1">
    <citation type="journal article" date="2015" name="Genome Announc.">
        <title>Complete Genome Sequence of Cupriavidus basilensis 4G11, Isolated from the Oak Ridge Field Research Center Site.</title>
        <authorList>
            <person name="Ray J."/>
            <person name="Waters R.J."/>
            <person name="Skerker J.M."/>
            <person name="Kuehl J.V."/>
            <person name="Price M.N."/>
            <person name="Huang J."/>
            <person name="Chakraborty R."/>
            <person name="Arkin A.P."/>
            <person name="Deutschbauer A."/>
        </authorList>
    </citation>
    <scope>NUCLEOTIDE SEQUENCE [LARGE SCALE GENOMIC DNA]</scope>
    <source>
        <strain evidence="9">4G11</strain>
    </source>
</reference>
<feature type="domain" description="Cytochrome c" evidence="8">
    <location>
        <begin position="28"/>
        <end position="112"/>
    </location>
</feature>
<dbReference type="InterPro" id="IPR050597">
    <property type="entry name" value="Cytochrome_c_Oxidase_Subunit"/>
</dbReference>
<sequence length="112" mass="11584">MNQTPTPAALTAALIALTLLALPACARAQAPDATALQARNWAAACAGCHGPAGRAPAGSVVPALAGRSQSELVRQMQDFQQGKREATVMQQIAKGYSDQQIEAIAGWFAAVR</sequence>
<evidence type="ECO:0000256" key="6">
    <source>
        <dbReference type="PROSITE-ProRule" id="PRU00433"/>
    </source>
</evidence>
<dbReference type="GO" id="GO:0009055">
    <property type="term" value="F:electron transfer activity"/>
    <property type="evidence" value="ECO:0007669"/>
    <property type="project" value="InterPro"/>
</dbReference>
<dbReference type="GO" id="GO:0020037">
    <property type="term" value="F:heme binding"/>
    <property type="evidence" value="ECO:0007669"/>
    <property type="project" value="InterPro"/>
</dbReference>
<dbReference type="OrthoDB" id="8526831at2"/>
<dbReference type="KEGG" id="cbw:RR42_m4007"/>
<evidence type="ECO:0000256" key="4">
    <source>
        <dbReference type="ARBA" id="ARBA00022982"/>
    </source>
</evidence>
<dbReference type="STRING" id="68895.RR42_m4007"/>
<dbReference type="RefSeq" id="WP_043350512.1">
    <property type="nucleotide sequence ID" value="NZ_CP010536.1"/>
</dbReference>
<evidence type="ECO:0000256" key="1">
    <source>
        <dbReference type="ARBA" id="ARBA00022448"/>
    </source>
</evidence>
<evidence type="ECO:0000256" key="5">
    <source>
        <dbReference type="ARBA" id="ARBA00023004"/>
    </source>
</evidence>
<dbReference type="GO" id="GO:0046872">
    <property type="term" value="F:metal ion binding"/>
    <property type="evidence" value="ECO:0007669"/>
    <property type="project" value="UniProtKB-KW"/>
</dbReference>
<keyword evidence="10" id="KW-1185">Reference proteome</keyword>
<evidence type="ECO:0000256" key="3">
    <source>
        <dbReference type="ARBA" id="ARBA00022723"/>
    </source>
</evidence>
<proteinExistence type="predicted"/>
<evidence type="ECO:0000256" key="2">
    <source>
        <dbReference type="ARBA" id="ARBA00022617"/>
    </source>
</evidence>
<gene>
    <name evidence="9" type="ORF">RR42_m4007</name>
</gene>
<dbReference type="SUPFAM" id="SSF46626">
    <property type="entry name" value="Cytochrome c"/>
    <property type="match status" value="1"/>
</dbReference>
<evidence type="ECO:0000313" key="9">
    <source>
        <dbReference type="EMBL" id="AJG21356.1"/>
    </source>
</evidence>
<keyword evidence="7" id="KW-0732">Signal</keyword>
<evidence type="ECO:0000313" key="10">
    <source>
        <dbReference type="Proteomes" id="UP000031843"/>
    </source>
</evidence>
<dbReference type="Pfam" id="PF13442">
    <property type="entry name" value="Cytochrome_CBB3"/>
    <property type="match status" value="1"/>
</dbReference>
<feature type="signal peptide" evidence="7">
    <location>
        <begin position="1"/>
        <end position="28"/>
    </location>
</feature>
<keyword evidence="1" id="KW-0813">Transport</keyword>
<dbReference type="PROSITE" id="PS51007">
    <property type="entry name" value="CYTC"/>
    <property type="match status" value="1"/>
</dbReference>
<keyword evidence="5 6" id="KW-0408">Iron</keyword>